<dbReference type="KEGG" id="msaa:QYS49_35780"/>
<protein>
    <submittedName>
        <fullName evidence="1">Uncharacterized protein</fullName>
    </submittedName>
</protein>
<dbReference type="RefSeq" id="WP_308347133.1">
    <property type="nucleotide sequence ID" value="NZ_CP129971.1"/>
</dbReference>
<dbReference type="Proteomes" id="UP001230496">
    <property type="component" value="Chromosome"/>
</dbReference>
<proteinExistence type="predicted"/>
<gene>
    <name evidence="1" type="ORF">QYS49_35780</name>
</gene>
<evidence type="ECO:0000313" key="2">
    <source>
        <dbReference type="Proteomes" id="UP001230496"/>
    </source>
</evidence>
<reference evidence="1 2" key="1">
    <citation type="submission" date="2023-08" db="EMBL/GenBank/DDBJ databases">
        <title>Comparative genomics and taxonomic characterization of three novel marine species of genus Marivirga.</title>
        <authorList>
            <person name="Muhammad N."/>
            <person name="Kim S.-G."/>
        </authorList>
    </citation>
    <scope>NUCLEOTIDE SEQUENCE [LARGE SCALE GENOMIC DNA]</scope>
    <source>
        <strain evidence="1 2">BDSF4-3</strain>
    </source>
</reference>
<dbReference type="EMBL" id="CP129971">
    <property type="protein sequence ID" value="WMN10726.1"/>
    <property type="molecule type" value="Genomic_DNA"/>
</dbReference>
<organism evidence="1 2">
    <name type="scientific">Marivirga salinarum</name>
    <dbReference type="NCBI Taxonomy" id="3059078"/>
    <lineage>
        <taxon>Bacteria</taxon>
        <taxon>Pseudomonadati</taxon>
        <taxon>Bacteroidota</taxon>
        <taxon>Cytophagia</taxon>
        <taxon>Cytophagales</taxon>
        <taxon>Marivirgaceae</taxon>
        <taxon>Marivirga</taxon>
    </lineage>
</organism>
<sequence length="65" mass="7200">MRIFLTLIILVSFNLVSNGQEIQPTDSTFLKLGDENGKIETFQMQDTTHSPRLATLYSAIVPGMG</sequence>
<name>A0AA51RA33_9BACT</name>
<keyword evidence="2" id="KW-1185">Reference proteome</keyword>
<evidence type="ECO:0000313" key="1">
    <source>
        <dbReference type="EMBL" id="WMN10726.1"/>
    </source>
</evidence>
<dbReference type="AlphaFoldDB" id="A0AA51RA33"/>
<accession>A0AA51RA33</accession>